<accession>A0A485KMD3</accession>
<keyword evidence="4" id="KW-1185">Reference proteome</keyword>
<dbReference type="EMBL" id="CAADRA010005150">
    <property type="protein sequence ID" value="VFT86050.1"/>
    <property type="molecule type" value="Genomic_DNA"/>
</dbReference>
<dbReference type="Proteomes" id="UP000332933">
    <property type="component" value="Unassembled WGS sequence"/>
</dbReference>
<dbReference type="InterPro" id="IPR052201">
    <property type="entry name" value="LRR-containing_regulator"/>
</dbReference>
<dbReference type="EMBL" id="VJMH01005129">
    <property type="protein sequence ID" value="KAF0700288.1"/>
    <property type="molecule type" value="Genomic_DNA"/>
</dbReference>
<keyword evidence="1" id="KW-0677">Repeat</keyword>
<evidence type="ECO:0000313" key="4">
    <source>
        <dbReference type="Proteomes" id="UP000332933"/>
    </source>
</evidence>
<evidence type="ECO:0000256" key="1">
    <source>
        <dbReference type="ARBA" id="ARBA00022737"/>
    </source>
</evidence>
<organism evidence="3 4">
    <name type="scientific">Aphanomyces stellatus</name>
    <dbReference type="NCBI Taxonomy" id="120398"/>
    <lineage>
        <taxon>Eukaryota</taxon>
        <taxon>Sar</taxon>
        <taxon>Stramenopiles</taxon>
        <taxon>Oomycota</taxon>
        <taxon>Saprolegniomycetes</taxon>
        <taxon>Saprolegniales</taxon>
        <taxon>Verrucalvaceae</taxon>
        <taxon>Aphanomyces</taxon>
    </lineage>
</organism>
<dbReference type="PANTHER" id="PTHR24111:SF0">
    <property type="entry name" value="LEUCINE-RICH REPEAT-CONTAINING PROTEIN"/>
    <property type="match status" value="1"/>
</dbReference>
<evidence type="ECO:0000313" key="2">
    <source>
        <dbReference type="EMBL" id="KAF0700288.1"/>
    </source>
</evidence>
<evidence type="ECO:0000313" key="3">
    <source>
        <dbReference type="EMBL" id="VFT86050.1"/>
    </source>
</evidence>
<dbReference type="Gene3D" id="3.80.10.10">
    <property type="entry name" value="Ribonuclease Inhibitor"/>
    <property type="match status" value="3"/>
</dbReference>
<reference evidence="3 4" key="1">
    <citation type="submission" date="2019-03" db="EMBL/GenBank/DDBJ databases">
        <authorList>
            <person name="Gaulin E."/>
            <person name="Dumas B."/>
        </authorList>
    </citation>
    <scope>NUCLEOTIDE SEQUENCE [LARGE SCALE GENOMIC DNA]</scope>
    <source>
        <strain evidence="3">CBS 568.67</strain>
    </source>
</reference>
<dbReference type="AlphaFoldDB" id="A0A485KMD3"/>
<protein>
    <submittedName>
        <fullName evidence="3">Aste57867_9166 protein</fullName>
    </submittedName>
</protein>
<reference evidence="2" key="2">
    <citation type="submission" date="2019-06" db="EMBL/GenBank/DDBJ databases">
        <title>Genomics analysis of Aphanomyces spp. identifies a new class of oomycete effector associated with host adaptation.</title>
        <authorList>
            <person name="Gaulin E."/>
        </authorList>
    </citation>
    <scope>NUCLEOTIDE SEQUENCE</scope>
    <source>
        <strain evidence="2">CBS 578.67</strain>
    </source>
</reference>
<dbReference type="InterPro" id="IPR032675">
    <property type="entry name" value="LRR_dom_sf"/>
</dbReference>
<proteinExistence type="predicted"/>
<dbReference type="PANTHER" id="PTHR24111">
    <property type="entry name" value="LEUCINE-RICH REPEAT-CONTAINING PROTEIN 34"/>
    <property type="match status" value="1"/>
</dbReference>
<sequence>MMPPELIHRIGLFSSDSPSLFAFLEAFSPCKGVVGNLEALLRLGQRHAPQDLWPRLRFHCPPDAQDLLDIKLVLDYYNNIDIDGIFDLTWLIPALQDHPQVVVHVLRQRRTGTKHAPLSWFESLESLNIQSISVSHVSLLSLLPKLPSMSSLVSIQVLYYDRCNDAFFEALFNSLPTSNITSFSLSCNRYVYSEEDPELDLSRSMLLNLICWIELNAITRLDLEYYVPEDDTIELLPAFYQALASSKTLRHVSLGCQNLDLFQNQVFATPFSFETLALTSENFNTENMKALCTGLYNSTLTSLTLECSDIAMLCAWLPQSNLRFFSLVGASIDSTTKMQILCEALTQTPTLRHLRLGGCSGQNLFPTLALYLPNTTIERLEMSYSIYSQAINVTGLLSSPRLQYVNLSGNHFTDVHAFQLAHDLKDNNNICHLVLDENELAETGLNALIQSIEERKLPMNVLSVNSNPKLNHVVVSNLIDTGANPYLRFLGLKQIYWADIYSSSAYMFYPSYMK</sequence>
<gene>
    <name evidence="3" type="primary">Aste57867_9166</name>
    <name evidence="2" type="ORF">As57867_009130</name>
    <name evidence="3" type="ORF">ASTE57867_9166</name>
</gene>
<dbReference type="SUPFAM" id="SSF52047">
    <property type="entry name" value="RNI-like"/>
    <property type="match status" value="1"/>
</dbReference>
<name>A0A485KMD3_9STRA</name>